<feature type="compositionally biased region" description="Basic and acidic residues" evidence="7">
    <location>
        <begin position="1050"/>
        <end position="1069"/>
    </location>
</feature>
<keyword evidence="3 8" id="KW-1133">Transmembrane helix</keyword>
<accession>A0A8J1U3F0</accession>
<keyword evidence="4 8" id="KW-0472">Membrane</keyword>
<feature type="transmembrane region" description="Helical" evidence="8">
    <location>
        <begin position="884"/>
        <end position="903"/>
    </location>
</feature>
<feature type="region of interest" description="Disordered" evidence="7">
    <location>
        <begin position="69"/>
        <end position="92"/>
    </location>
</feature>
<dbReference type="GO" id="GO:0022857">
    <property type="term" value="F:transmembrane transporter activity"/>
    <property type="evidence" value="ECO:0007669"/>
    <property type="project" value="TreeGrafter"/>
</dbReference>
<evidence type="ECO:0000256" key="5">
    <source>
        <dbReference type="ARBA" id="ARBA00023180"/>
    </source>
</evidence>
<evidence type="ECO:0000256" key="8">
    <source>
        <dbReference type="SAM" id="Phobius"/>
    </source>
</evidence>
<feature type="compositionally biased region" description="Polar residues" evidence="7">
    <location>
        <begin position="1033"/>
        <end position="1042"/>
    </location>
</feature>
<feature type="transmembrane region" description="Helical" evidence="8">
    <location>
        <begin position="789"/>
        <end position="809"/>
    </location>
</feature>
<feature type="transmembrane region" description="Helical" evidence="8">
    <location>
        <begin position="12"/>
        <end position="32"/>
    </location>
</feature>
<protein>
    <submittedName>
        <fullName evidence="9">Uncharacterized protein</fullName>
    </submittedName>
</protein>
<sequence length="1075" mass="121402">MGYSRILAHYPYVVIGGVIVLAATCLVVTITTGEMPDFSDPQAGFEVRGTELSNRFVTWENLLDSTQTDIGRRKSKGRTPHSGRGNGTRRYGRATRQDPWFFCGDTPGMTYARVAYKSTDGSDLFSLRHLLDMCSLESNSIHLHPSYSQLCIAQHPEEAHCCKRSWSLGNYIALLRDKTNCSDITQEDVGSVRDLLERCSGYYRNMTLKFDCERSSSDKCKSVPTECKQHNAVYQILHYITDVEFTTESGHLGPLRYAIAFLPMSAGKDTVPIFEFMTKKELQIGTTAIGGVNFGIKNILFNEYLQGDTMWLGVALFVILLCMWLYTTSFFITGMTLLSILLSLEISYFLYTLVFEIKFFPFMNLMTIVILIGVGADDMFIYTKVWSLAKSEKNNGTLEKIISDTIKHATLSMFVTSFTTAAALYTNYISHVTALRCFAIYSGTAILANFLLMVTWIPATIVMYDKWCSNYCVCYSPDIYTPKRGICYYICKIPYKAYLQIADWSRIFFEKLLPCIVVKLRFVWVIFLGLMGIGGLIIIFYKPRFKLPSSHEFQVFSPQHLFEIYDFKLKDEFYFEKAAGQSMYTLPMTFVFGVEPRDNGSYLAPREPNNHGALVRDETFNIAAEESQIWLRSFCRKIRAHPFYKSSPGLQLTNCFIESLENFARRKCILETDICCGYSSIPIPEHKFMECVGSWAPLLTRTKARFPHNKYAGLRYSKDSREEIVAAVIQFNSKVPFSYKYDEINNYYSRMSTWVEYQVETTAPSGMRRGWFISELEFYSLQKSILEGAPLSVGASVAVALVVTFITTLNVLVSLYAFLSISSTISVTIAVLTLLGWQLNILESVTLTISVGLSIDFTLHYGVAYRLSPDLDREMRVICSTARMGSPVTMAAATTFLAGAMMTPATVLAYRQLGIFLMLIMTISWVYSTLFFQSLLRLIGPQGGFSQFHWPSSNCCSSSQRHHVDKTVYALSESTLSSSSVGYQNHSTVTTSEIHELESLTECEAEELQERLRQPPPNPRTLATNRAPHKQKLNNNLTSAGTSGDAGNVDESHAAETEVMLHSEPRDSSHVWVQQ</sequence>
<dbReference type="EMBL" id="CAIIXF020000008">
    <property type="protein sequence ID" value="CAH1791276.1"/>
    <property type="molecule type" value="Genomic_DNA"/>
</dbReference>
<feature type="transmembrane region" description="Helical" evidence="8">
    <location>
        <begin position="815"/>
        <end position="837"/>
    </location>
</feature>
<reference evidence="9" key="1">
    <citation type="submission" date="2022-03" db="EMBL/GenBank/DDBJ databases">
        <authorList>
            <person name="Martin C."/>
        </authorList>
    </citation>
    <scope>NUCLEOTIDE SEQUENCE</scope>
</reference>
<gene>
    <name evidence="9" type="ORF">OFUS_LOCUS16374</name>
</gene>
<evidence type="ECO:0000313" key="9">
    <source>
        <dbReference type="EMBL" id="CAH1791276.1"/>
    </source>
</evidence>
<feature type="transmembrane region" description="Helical" evidence="8">
    <location>
        <begin position="365"/>
        <end position="386"/>
    </location>
</feature>
<evidence type="ECO:0000313" key="10">
    <source>
        <dbReference type="Proteomes" id="UP000749559"/>
    </source>
</evidence>
<dbReference type="AlphaFoldDB" id="A0A8J1U3F0"/>
<organism evidence="9 10">
    <name type="scientific">Owenia fusiformis</name>
    <name type="common">Polychaete worm</name>
    <dbReference type="NCBI Taxonomy" id="6347"/>
    <lineage>
        <taxon>Eukaryota</taxon>
        <taxon>Metazoa</taxon>
        <taxon>Spiralia</taxon>
        <taxon>Lophotrochozoa</taxon>
        <taxon>Annelida</taxon>
        <taxon>Polychaeta</taxon>
        <taxon>Sedentaria</taxon>
        <taxon>Canalipalpata</taxon>
        <taxon>Sabellida</taxon>
        <taxon>Oweniida</taxon>
        <taxon>Oweniidae</taxon>
        <taxon>Owenia</taxon>
    </lineage>
</organism>
<dbReference type="PANTHER" id="PTHR45951:SF3">
    <property type="entry name" value="PROTEIN DISPATCHED"/>
    <property type="match status" value="1"/>
</dbReference>
<dbReference type="SUPFAM" id="SSF82866">
    <property type="entry name" value="Multidrug efflux transporter AcrB transmembrane domain"/>
    <property type="match status" value="2"/>
</dbReference>
<name>A0A8J1U3F0_OWEFU</name>
<dbReference type="PROSITE" id="PS50156">
    <property type="entry name" value="SSD"/>
    <property type="match status" value="1"/>
</dbReference>
<dbReference type="OrthoDB" id="193905at2759"/>
<keyword evidence="5" id="KW-0325">Glycoprotein</keyword>
<evidence type="ECO:0000256" key="1">
    <source>
        <dbReference type="ARBA" id="ARBA00004141"/>
    </source>
</evidence>
<dbReference type="Pfam" id="PF12349">
    <property type="entry name" value="Sterol-sensing"/>
    <property type="match status" value="1"/>
</dbReference>
<evidence type="ECO:0000256" key="4">
    <source>
        <dbReference type="ARBA" id="ARBA00023136"/>
    </source>
</evidence>
<dbReference type="Gene3D" id="1.20.1640.10">
    <property type="entry name" value="Multidrug efflux transporter AcrB transmembrane domain"/>
    <property type="match status" value="2"/>
</dbReference>
<dbReference type="Proteomes" id="UP000749559">
    <property type="component" value="Unassembled WGS sequence"/>
</dbReference>
<feature type="transmembrane region" description="Helical" evidence="8">
    <location>
        <begin position="915"/>
        <end position="936"/>
    </location>
</feature>
<feature type="transmembrane region" description="Helical" evidence="8">
    <location>
        <begin position="332"/>
        <end position="353"/>
    </location>
</feature>
<dbReference type="InterPro" id="IPR052081">
    <property type="entry name" value="Dispatched_Hh_regulator"/>
</dbReference>
<dbReference type="InterPro" id="IPR000731">
    <property type="entry name" value="SSD"/>
</dbReference>
<feature type="transmembrane region" description="Helical" evidence="8">
    <location>
        <begin position="309"/>
        <end position="326"/>
    </location>
</feature>
<dbReference type="InterPro" id="IPR053958">
    <property type="entry name" value="HMGCR/SNAP/NPC1-like_SSD"/>
</dbReference>
<comment type="caution">
    <text evidence="9">The sequence shown here is derived from an EMBL/GenBank/DDBJ whole genome shotgun (WGS) entry which is preliminary data.</text>
</comment>
<comment type="subcellular location">
    <subcellularLocation>
        <location evidence="1">Membrane</location>
        <topology evidence="1">Multi-pass membrane protein</topology>
    </subcellularLocation>
</comment>
<dbReference type="PANTHER" id="PTHR45951">
    <property type="entry name" value="PROTEIN DISPATCHED-RELATED"/>
    <property type="match status" value="1"/>
</dbReference>
<evidence type="ECO:0000256" key="6">
    <source>
        <dbReference type="ARBA" id="ARBA00038046"/>
    </source>
</evidence>
<feature type="transmembrane region" description="Helical" evidence="8">
    <location>
        <begin position="522"/>
        <end position="541"/>
    </location>
</feature>
<dbReference type="GO" id="GO:0007224">
    <property type="term" value="P:smoothened signaling pathway"/>
    <property type="evidence" value="ECO:0007669"/>
    <property type="project" value="TreeGrafter"/>
</dbReference>
<evidence type="ECO:0000256" key="3">
    <source>
        <dbReference type="ARBA" id="ARBA00022989"/>
    </source>
</evidence>
<evidence type="ECO:0000256" key="7">
    <source>
        <dbReference type="SAM" id="MobiDB-lite"/>
    </source>
</evidence>
<comment type="similarity">
    <text evidence="6">Belongs to the dispatched family.</text>
</comment>
<keyword evidence="10" id="KW-1185">Reference proteome</keyword>
<keyword evidence="2 8" id="KW-0812">Transmembrane</keyword>
<feature type="transmembrane region" description="Helical" evidence="8">
    <location>
        <begin position="406"/>
        <end position="426"/>
    </location>
</feature>
<feature type="region of interest" description="Disordered" evidence="7">
    <location>
        <begin position="1005"/>
        <end position="1075"/>
    </location>
</feature>
<dbReference type="GO" id="GO:0016020">
    <property type="term" value="C:membrane"/>
    <property type="evidence" value="ECO:0007669"/>
    <property type="project" value="UniProtKB-SubCell"/>
</dbReference>
<proteinExistence type="inferred from homology"/>
<evidence type="ECO:0000256" key="2">
    <source>
        <dbReference type="ARBA" id="ARBA00022692"/>
    </source>
</evidence>
<feature type="transmembrane region" description="Helical" evidence="8">
    <location>
        <begin position="438"/>
        <end position="457"/>
    </location>
</feature>